<gene>
    <name evidence="1" type="ORF">QU24_19670</name>
</gene>
<name>A0A0B1R5K9_9GAMM</name>
<dbReference type="Proteomes" id="UP000030853">
    <property type="component" value="Unassembled WGS sequence"/>
</dbReference>
<dbReference type="RefSeq" id="WP_039334539.1">
    <property type="nucleotide sequence ID" value="NZ_JTJJ01000086.1"/>
</dbReference>
<reference evidence="1 2" key="1">
    <citation type="submission" date="2014-11" db="EMBL/GenBank/DDBJ databases">
        <title>Genome sequencing of Pantoea rodasii ND03.</title>
        <authorList>
            <person name="Muhamad Yunos N.Y."/>
            <person name="Chan K.-G."/>
        </authorList>
    </citation>
    <scope>NUCLEOTIDE SEQUENCE [LARGE SCALE GENOMIC DNA]</scope>
    <source>
        <strain evidence="1 2">ND03</strain>
    </source>
</reference>
<comment type="caution">
    <text evidence="1">The sequence shown here is derived from an EMBL/GenBank/DDBJ whole genome shotgun (WGS) entry which is preliminary data.</text>
</comment>
<organism evidence="1 2">
    <name type="scientific">Pantoea rodasii</name>
    <dbReference type="NCBI Taxonomy" id="1076549"/>
    <lineage>
        <taxon>Bacteria</taxon>
        <taxon>Pseudomonadati</taxon>
        <taxon>Pseudomonadota</taxon>
        <taxon>Gammaproteobacteria</taxon>
        <taxon>Enterobacterales</taxon>
        <taxon>Erwiniaceae</taxon>
        <taxon>Pantoea</taxon>
    </lineage>
</organism>
<evidence type="ECO:0000313" key="2">
    <source>
        <dbReference type="Proteomes" id="UP000030853"/>
    </source>
</evidence>
<proteinExistence type="predicted"/>
<accession>A0A0B1R5K9</accession>
<evidence type="ECO:0000313" key="1">
    <source>
        <dbReference type="EMBL" id="KHJ66375.1"/>
    </source>
</evidence>
<dbReference type="EMBL" id="JTJJ01000086">
    <property type="protein sequence ID" value="KHJ66375.1"/>
    <property type="molecule type" value="Genomic_DNA"/>
</dbReference>
<protein>
    <submittedName>
        <fullName evidence="1">Uncharacterized protein</fullName>
    </submittedName>
</protein>
<sequence length="130" mass="14887">MKRFQRHTGIIITEDYDEMPDSLWSVLCFLLRRSHTTEPGLSRRCVIGAIDALERRYPGRQLTAEEVVEWMPLDRLFGLYNEDDPPGIKTASPLGRYLARLPGTDVCQSLARPPCRRALRAHRNITGSFC</sequence>
<dbReference type="AlphaFoldDB" id="A0A0B1R5K9"/>